<dbReference type="InterPro" id="IPR011990">
    <property type="entry name" value="TPR-like_helical_dom_sf"/>
</dbReference>
<evidence type="ECO:0000256" key="2">
    <source>
        <dbReference type="PROSITE-ProRule" id="PRU00708"/>
    </source>
</evidence>
<reference evidence="3 4" key="1">
    <citation type="journal article" date="2021" name="Comput. Struct. Biotechnol. J.">
        <title>De novo genome assembly of the potent medicinal plant Rehmannia glutinosa using nanopore technology.</title>
        <authorList>
            <person name="Ma L."/>
            <person name="Dong C."/>
            <person name="Song C."/>
            <person name="Wang X."/>
            <person name="Zheng X."/>
            <person name="Niu Y."/>
            <person name="Chen S."/>
            <person name="Feng W."/>
        </authorList>
    </citation>
    <scope>NUCLEOTIDE SEQUENCE [LARGE SCALE GENOMIC DNA]</scope>
    <source>
        <strain evidence="3">DH-2019</strain>
    </source>
</reference>
<dbReference type="Pfam" id="PF01535">
    <property type="entry name" value="PPR"/>
    <property type="match status" value="4"/>
</dbReference>
<dbReference type="InterPro" id="IPR044578">
    <property type="entry name" value="BIR6-like"/>
</dbReference>
<evidence type="ECO:0008006" key="5">
    <source>
        <dbReference type="Google" id="ProtNLM"/>
    </source>
</evidence>
<protein>
    <recommendedName>
        <fullName evidence="5">Pentatricopeptide repeat-containing protein</fullName>
    </recommendedName>
</protein>
<evidence type="ECO:0000313" key="4">
    <source>
        <dbReference type="Proteomes" id="UP001318860"/>
    </source>
</evidence>
<keyword evidence="4" id="KW-1185">Reference proteome</keyword>
<comment type="caution">
    <text evidence="3">The sequence shown here is derived from an EMBL/GenBank/DDBJ whole genome shotgun (WGS) entry which is preliminary data.</text>
</comment>
<dbReference type="PROSITE" id="PS51375">
    <property type="entry name" value="PPR"/>
    <property type="match status" value="3"/>
</dbReference>
<name>A0ABR0V2E0_REHGL</name>
<accession>A0ABR0V2E0</accession>
<feature type="repeat" description="PPR" evidence="2">
    <location>
        <begin position="134"/>
        <end position="168"/>
    </location>
</feature>
<dbReference type="InterPro" id="IPR002885">
    <property type="entry name" value="PPR_rpt"/>
</dbReference>
<keyword evidence="1" id="KW-0677">Repeat</keyword>
<dbReference type="PANTHER" id="PTHR47003">
    <property type="entry name" value="OS01G0970900 PROTEIN"/>
    <property type="match status" value="1"/>
</dbReference>
<evidence type="ECO:0000256" key="1">
    <source>
        <dbReference type="ARBA" id="ARBA00022737"/>
    </source>
</evidence>
<sequence length="647" mass="73438">MRNQWLRLLLIRCNTPSQPYISQVHHLRSLTSSLLHSRAPHVTPKPFVFSHQFTSSPELAVEPPKTPSDQATLLADIFATPGRSSDEIKLDLDLKNVVITYDLILSFLRNPDTDPDVAKRVFDWVLETQSEKLSSKSYNSMLGILVRGGFVKETWDMIGIMKTKGYGVVKGAFVKISERFQKDGLDDDVEKLKELYASGSVSCKKTDGSKENAVDLVCSRISNIIRREVWGDDVEKELQDMNVRYSSDLVTRVLENLEMEPNKALIFFRWVQESGLFKHDERSFNAMARVLGDEDHSQKFWRFVNEMRSEGHEMERETYVHVLERFVKRKMIKDAVDLYEFAMIGANKPSAQDCTFLLKKIVVSKELDMDLFLKVVGVFKANGYVLTNANLDAVIKSLTSVGRMTECNKILVAMEEAGYVPSGSSRCKIAFKLSSGGKTDEALEFMNHVAAPDFRTWESLVKGYCVARDLDEASNSFRKMVEKEGPSCAGHALDVLIGTYCRKNRPVDAYKFVLEMVNEKGVTPWHSTYKALTSKLLAKKRFEEALMVMDMMKDHGYPPDLDSFVQYLSRTGSAEEATVFLQAMTVKRFPATPVFLRLFEAYFKAGRQNEAQNFLSKCPGYIKNHADVLNLFCSRNSRVTRNEAVSV</sequence>
<evidence type="ECO:0000313" key="3">
    <source>
        <dbReference type="EMBL" id="KAK6129081.1"/>
    </source>
</evidence>
<feature type="repeat" description="PPR" evidence="2">
    <location>
        <begin position="525"/>
        <end position="559"/>
    </location>
</feature>
<proteinExistence type="predicted"/>
<dbReference type="Proteomes" id="UP001318860">
    <property type="component" value="Unassembled WGS sequence"/>
</dbReference>
<dbReference type="PANTHER" id="PTHR47003:SF3">
    <property type="entry name" value="SMALL RIBOSOMAL SUBUNIT PROTEIN MS81 (RPPR8)"/>
    <property type="match status" value="1"/>
</dbReference>
<gene>
    <name evidence="3" type="ORF">DH2020_037154</name>
</gene>
<dbReference type="Gene3D" id="1.25.40.10">
    <property type="entry name" value="Tetratricopeptide repeat domain"/>
    <property type="match status" value="3"/>
</dbReference>
<organism evidence="3 4">
    <name type="scientific">Rehmannia glutinosa</name>
    <name type="common">Chinese foxglove</name>
    <dbReference type="NCBI Taxonomy" id="99300"/>
    <lineage>
        <taxon>Eukaryota</taxon>
        <taxon>Viridiplantae</taxon>
        <taxon>Streptophyta</taxon>
        <taxon>Embryophyta</taxon>
        <taxon>Tracheophyta</taxon>
        <taxon>Spermatophyta</taxon>
        <taxon>Magnoliopsida</taxon>
        <taxon>eudicotyledons</taxon>
        <taxon>Gunneridae</taxon>
        <taxon>Pentapetalae</taxon>
        <taxon>asterids</taxon>
        <taxon>lamiids</taxon>
        <taxon>Lamiales</taxon>
        <taxon>Orobanchaceae</taxon>
        <taxon>Rehmannieae</taxon>
        <taxon>Rehmannia</taxon>
    </lineage>
</organism>
<dbReference type="EMBL" id="JABTTQ020001669">
    <property type="protein sequence ID" value="KAK6129081.1"/>
    <property type="molecule type" value="Genomic_DNA"/>
</dbReference>
<dbReference type="NCBIfam" id="TIGR00756">
    <property type="entry name" value="PPR"/>
    <property type="match status" value="1"/>
</dbReference>
<feature type="repeat" description="PPR" evidence="2">
    <location>
        <begin position="453"/>
        <end position="487"/>
    </location>
</feature>